<name>A0ACC3SMQ8_9PEZI</name>
<evidence type="ECO:0000313" key="2">
    <source>
        <dbReference type="Proteomes" id="UP001320706"/>
    </source>
</evidence>
<reference evidence="1" key="1">
    <citation type="submission" date="2024-02" db="EMBL/GenBank/DDBJ databases">
        <title>Metagenome Assembled Genome of Zalaria obscura JY119.</title>
        <authorList>
            <person name="Vighnesh L."/>
            <person name="Jagadeeshwari U."/>
            <person name="Venkata Ramana C."/>
            <person name="Sasikala C."/>
        </authorList>
    </citation>
    <scope>NUCLEOTIDE SEQUENCE</scope>
    <source>
        <strain evidence="1">JY119</strain>
    </source>
</reference>
<dbReference type="Proteomes" id="UP001320706">
    <property type="component" value="Unassembled WGS sequence"/>
</dbReference>
<organism evidence="1 2">
    <name type="scientific">Zalaria obscura</name>
    <dbReference type="NCBI Taxonomy" id="2024903"/>
    <lineage>
        <taxon>Eukaryota</taxon>
        <taxon>Fungi</taxon>
        <taxon>Dikarya</taxon>
        <taxon>Ascomycota</taxon>
        <taxon>Pezizomycotina</taxon>
        <taxon>Dothideomycetes</taxon>
        <taxon>Dothideomycetidae</taxon>
        <taxon>Dothideales</taxon>
        <taxon>Zalariaceae</taxon>
        <taxon>Zalaria</taxon>
    </lineage>
</organism>
<gene>
    <name evidence="1" type="ORF">M8818_000359</name>
</gene>
<dbReference type="EMBL" id="JAMKPW020000002">
    <property type="protein sequence ID" value="KAK8219944.1"/>
    <property type="molecule type" value="Genomic_DNA"/>
</dbReference>
<sequence length="704" mass="78447">MSTSRAKRKRQTRLSFTPIPSSSPAASTYNPQIRDRAAAVTYEGSPGPAKRRRLKDTTVSPLRRSTSVPQVEDANTSALPTPDPTAGSEVIVDVPEDSDSDSEPVRPSQSVRKSGKQKRLDFGPASPSKRGPSAINISAPIRASKPSQAGIFGTQKSVTFNDSSSDNASDLEVLPPPKKSKRRSKDSAPATRRTRSLQQPPSKTNGFEGHARDNLTQLDGGSDSDDLPTTPALSRRKASKSAPQNQVRSSSPLIVSDNEDSDDVQVISSRKRLASQKTRQRESVSDDERSDGSAIRVASSPRKRLRGGPARSQRMTQEERQELEDEVNDLVSSGGGSSREEEGATQRPVRKQSRQKTEREKALERLKRARAGAPDIEEEEEEEENEDDAELEYEEEQDDGSVNGDGLLGVPYSSSRNMFQWDEDDEGFILEDDELPLGVPQGIPLEFTRFASMKAKELFKYAVEWMVQKKINPAFQLDDEIYTLTFKKLDDEVKGLAGSKFTSSAWTEDFTFALRARPEIAYTPIDRRSADHFMRDKCDACNRSGHPATFEIQFHGRPYHPDTLEEIAIGEDDSSDSDSDSDSEVGGAGRSHDRDAQGRQIPPEDTVFYVGKFCMGNAETAHALNHWKYHLYEWVVEYLESAGYNTPEAIVRRDKWSTKKRRKHANKIVDEMVKIGKVKALYQDFKNELDTARNSKQGRWANSP</sequence>
<proteinExistence type="predicted"/>
<comment type="caution">
    <text evidence="1">The sequence shown here is derived from an EMBL/GenBank/DDBJ whole genome shotgun (WGS) entry which is preliminary data.</text>
</comment>
<evidence type="ECO:0000313" key="1">
    <source>
        <dbReference type="EMBL" id="KAK8219944.1"/>
    </source>
</evidence>
<protein>
    <submittedName>
        <fullName evidence="1">Uncharacterized protein</fullName>
    </submittedName>
</protein>
<keyword evidence="2" id="KW-1185">Reference proteome</keyword>
<accession>A0ACC3SMQ8</accession>